<name>A0ABY6MUQ5_9BURK</name>
<gene>
    <name evidence="1" type="ORF">OMP39_04015</name>
</gene>
<evidence type="ECO:0000313" key="1">
    <source>
        <dbReference type="EMBL" id="UZD55753.1"/>
    </source>
</evidence>
<dbReference type="EMBL" id="CP110257">
    <property type="protein sequence ID" value="UZD55753.1"/>
    <property type="molecule type" value="Genomic_DNA"/>
</dbReference>
<accession>A0ABY6MUQ5</accession>
<reference evidence="1" key="1">
    <citation type="submission" date="2022-10" db="EMBL/GenBank/DDBJ databases">
        <title>Complete genome sequence of Schlegelella aquatica LMG 23380.</title>
        <authorList>
            <person name="Musilova J."/>
            <person name="Kourilova X."/>
            <person name="Bezdicek M."/>
            <person name="Hermankova K."/>
            <person name="Obruca S."/>
            <person name="Sedlar K."/>
        </authorList>
    </citation>
    <scope>NUCLEOTIDE SEQUENCE</scope>
    <source>
        <strain evidence="1">LMG 23380</strain>
    </source>
</reference>
<protein>
    <recommendedName>
        <fullName evidence="3">MinD/ParA family protein</fullName>
    </recommendedName>
</protein>
<evidence type="ECO:0000313" key="2">
    <source>
        <dbReference type="Proteomes" id="UP001163266"/>
    </source>
</evidence>
<dbReference type="RefSeq" id="WP_264893507.1">
    <property type="nucleotide sequence ID" value="NZ_CP110257.1"/>
</dbReference>
<proteinExistence type="predicted"/>
<evidence type="ECO:0008006" key="3">
    <source>
        <dbReference type="Google" id="ProtNLM"/>
    </source>
</evidence>
<organism evidence="1 2">
    <name type="scientific">Caldimonas aquatica</name>
    <dbReference type="NCBI Taxonomy" id="376175"/>
    <lineage>
        <taxon>Bacteria</taxon>
        <taxon>Pseudomonadati</taxon>
        <taxon>Pseudomonadota</taxon>
        <taxon>Betaproteobacteria</taxon>
        <taxon>Burkholderiales</taxon>
        <taxon>Sphaerotilaceae</taxon>
        <taxon>Caldimonas</taxon>
    </lineage>
</organism>
<dbReference type="Proteomes" id="UP001163266">
    <property type="component" value="Chromosome"/>
</dbReference>
<sequence length="271" mass="28328">MLDRGVDQAHGLRRLFAHHTVHLLPVAANPHTPGSHLLLEGLCHGLAAQDLHTLVVDAAPSVYTTGVDVAGALARDLDLGQWIDEFDAHTSVLAAAPGSLACFGEAQGSASLLFEALREAAPSADVVLFHADASVLSGLFAGRRVRPLVFSGDDAESLKHAYASIKVLVHYAGLLDHAVVMDCAQQAIGVPPAALRLLRCAADFLAAQAHLAAVASTVHDGEHVLAQTLHQLAMNLLHYALPFSVQDGEASLWGPMAGASGRPADAPRAFN</sequence>
<keyword evidence="2" id="KW-1185">Reference proteome</keyword>